<protein>
    <submittedName>
        <fullName evidence="2">Uncharacterized protein</fullName>
    </submittedName>
</protein>
<dbReference type="STRING" id="1306406.J116_015115"/>
<evidence type="ECO:0000313" key="3">
    <source>
        <dbReference type="Proteomes" id="UP000095329"/>
    </source>
</evidence>
<name>A0A1D3DTF3_9ACTN</name>
<organism evidence="2 3">
    <name type="scientific">Streptomyces thermolilacinus SPC6</name>
    <dbReference type="NCBI Taxonomy" id="1306406"/>
    <lineage>
        <taxon>Bacteria</taxon>
        <taxon>Bacillati</taxon>
        <taxon>Actinomycetota</taxon>
        <taxon>Actinomycetes</taxon>
        <taxon>Kitasatosporales</taxon>
        <taxon>Streptomycetaceae</taxon>
        <taxon>Streptomyces</taxon>
    </lineage>
</organism>
<evidence type="ECO:0000313" key="2">
    <source>
        <dbReference type="EMBL" id="OEJ95613.1"/>
    </source>
</evidence>
<dbReference type="Proteomes" id="UP000095329">
    <property type="component" value="Unassembled WGS sequence"/>
</dbReference>
<sequence length="163" mass="16572">MLAALVAVLGCMTGCTSTDGTVTVTSRSATAPSPDPSAPASNAPAPDVSAPRVPAPSLPEVVPGFVRLASGGPRRGSADLGRIVVGRGTTWVNIHCVADSGTRRLKVTVGEVAEFGVACGGSESGTYANRLDLSEGGTGRFRVEAPHDVRWTADVQGERTSRG</sequence>
<feature type="region of interest" description="Disordered" evidence="1">
    <location>
        <begin position="20"/>
        <end position="56"/>
    </location>
</feature>
<feature type="compositionally biased region" description="Low complexity" evidence="1">
    <location>
        <begin position="26"/>
        <end position="51"/>
    </location>
</feature>
<accession>A0A1D3DTF3</accession>
<dbReference type="AlphaFoldDB" id="A0A1D3DTF3"/>
<gene>
    <name evidence="2" type="ORF">J116_015115</name>
</gene>
<evidence type="ECO:0000256" key="1">
    <source>
        <dbReference type="SAM" id="MobiDB-lite"/>
    </source>
</evidence>
<comment type="caution">
    <text evidence="2">The sequence shown here is derived from an EMBL/GenBank/DDBJ whole genome shotgun (WGS) entry which is preliminary data.</text>
</comment>
<proteinExistence type="predicted"/>
<reference evidence="2 3" key="1">
    <citation type="journal article" date="2013" name="Genome Announc.">
        <title>Genome Sequence of Streptomyces violaceusniger Strain SPC6, a Halotolerant Streptomycete That Exhibits Rapid Growth and Development.</title>
        <authorList>
            <person name="Chen X."/>
            <person name="Zhang B."/>
            <person name="Zhang W."/>
            <person name="Wu X."/>
            <person name="Zhang M."/>
            <person name="Chen T."/>
            <person name="Liu G."/>
            <person name="Dyson P."/>
        </authorList>
    </citation>
    <scope>NUCLEOTIDE SEQUENCE [LARGE SCALE GENOMIC DNA]</scope>
    <source>
        <strain evidence="2 3">SPC6</strain>
    </source>
</reference>
<dbReference type="eggNOG" id="ENOG5031Y6R">
    <property type="taxonomic scope" value="Bacteria"/>
</dbReference>
<keyword evidence="3" id="KW-1185">Reference proteome</keyword>
<dbReference type="EMBL" id="ASHX02000001">
    <property type="protein sequence ID" value="OEJ95613.1"/>
    <property type="molecule type" value="Genomic_DNA"/>
</dbReference>